<keyword evidence="1" id="KW-1133">Transmembrane helix</keyword>
<keyword evidence="1" id="KW-0472">Membrane</keyword>
<proteinExistence type="predicted"/>
<keyword evidence="1" id="KW-0812">Transmembrane</keyword>
<feature type="transmembrane region" description="Helical" evidence="1">
    <location>
        <begin position="43"/>
        <end position="63"/>
    </location>
</feature>
<protein>
    <recommendedName>
        <fullName evidence="4">DUF456 domain-containing protein</fullName>
    </recommendedName>
</protein>
<dbReference type="Proteomes" id="UP000219215">
    <property type="component" value="Chromosome DPRO"/>
</dbReference>
<evidence type="ECO:0008006" key="4">
    <source>
        <dbReference type="Google" id="ProtNLM"/>
    </source>
</evidence>
<sequence>MEYLVYLWAVLLILGLCLSQVLQLFSMPANWVALGLVVLWKIAYPLSMTWTFILVLTIMATLAEVMEFFLQARYAGRYGASNRGNVGGIIGAIAGAIFGAPFFFGLGALLGALGGAYAGCLLAEMPGRTRPEAMRAAKGAFVGKALGFTMKIAIGAVIVVMSMPRIWP</sequence>
<dbReference type="RefSeq" id="WP_232005717.1">
    <property type="nucleotide sequence ID" value="NZ_LT907975.1"/>
</dbReference>
<gene>
    <name evidence="2" type="ORF">DPRO_1222</name>
</gene>
<dbReference type="EMBL" id="LT907975">
    <property type="protein sequence ID" value="SOB58108.1"/>
    <property type="molecule type" value="Genomic_DNA"/>
</dbReference>
<dbReference type="InterPro" id="IPR007403">
    <property type="entry name" value="DUF456"/>
</dbReference>
<reference evidence="3" key="1">
    <citation type="submission" date="2017-09" db="EMBL/GenBank/DDBJ databases">
        <authorList>
            <person name="Regsiter A."/>
            <person name="William W."/>
        </authorList>
    </citation>
    <scope>NUCLEOTIDE SEQUENCE [LARGE SCALE GENOMIC DNA]</scope>
    <source>
        <strain evidence="3">500-1</strain>
    </source>
</reference>
<feature type="transmembrane region" description="Helical" evidence="1">
    <location>
        <begin position="148"/>
        <end position="167"/>
    </location>
</feature>
<organism evidence="2 3">
    <name type="scientific">Pseudodesulfovibrio profundus</name>
    <dbReference type="NCBI Taxonomy" id="57320"/>
    <lineage>
        <taxon>Bacteria</taxon>
        <taxon>Pseudomonadati</taxon>
        <taxon>Thermodesulfobacteriota</taxon>
        <taxon>Desulfovibrionia</taxon>
        <taxon>Desulfovibrionales</taxon>
        <taxon>Desulfovibrionaceae</taxon>
    </lineage>
</organism>
<dbReference type="AlphaFoldDB" id="A0A2C8F687"/>
<name>A0A2C8F687_9BACT</name>
<dbReference type="Pfam" id="PF04306">
    <property type="entry name" value="DUF456"/>
    <property type="match status" value="1"/>
</dbReference>
<feature type="transmembrane region" description="Helical" evidence="1">
    <location>
        <begin position="109"/>
        <end position="127"/>
    </location>
</feature>
<feature type="transmembrane region" description="Helical" evidence="1">
    <location>
        <begin position="84"/>
        <end position="103"/>
    </location>
</feature>
<dbReference type="KEGG" id="pprf:DPRO_1222"/>
<evidence type="ECO:0000313" key="2">
    <source>
        <dbReference type="EMBL" id="SOB58108.1"/>
    </source>
</evidence>
<accession>A0A2C8F687</accession>
<keyword evidence="3" id="KW-1185">Reference proteome</keyword>
<evidence type="ECO:0000256" key="1">
    <source>
        <dbReference type="SAM" id="Phobius"/>
    </source>
</evidence>
<evidence type="ECO:0000313" key="3">
    <source>
        <dbReference type="Proteomes" id="UP000219215"/>
    </source>
</evidence>